<evidence type="ECO:0000313" key="4">
    <source>
        <dbReference type="Proteomes" id="UP000507470"/>
    </source>
</evidence>
<feature type="compositionally biased region" description="Low complexity" evidence="1">
    <location>
        <begin position="452"/>
        <end position="464"/>
    </location>
</feature>
<dbReference type="AlphaFoldDB" id="A0A6J8A6X4"/>
<feature type="compositionally biased region" description="Low complexity" evidence="1">
    <location>
        <begin position="422"/>
        <end position="442"/>
    </location>
</feature>
<dbReference type="Proteomes" id="UP000507470">
    <property type="component" value="Unassembled WGS sequence"/>
</dbReference>
<feature type="compositionally biased region" description="Polar residues" evidence="1">
    <location>
        <begin position="363"/>
        <end position="387"/>
    </location>
</feature>
<keyword evidence="4" id="KW-1185">Reference proteome</keyword>
<sequence>MVFFLIIKITFCLIKVIDSLSESNSLDESALQIIFYEEKSKLIKKNTCSQRISRLLDEFAIKAVTKFLKRSKGKDLPEEIFTYNHTEPELNSKRCRTSTKKINESKEQESQFSTKKQKKHKDDDEPNQEPPLAVTKNSKKNLKQNENVKDKVINPTKIKADKTKAEENVAKSQGNQMFGLSNLEVQFRDESSLHEETVLSTSEERNNLEMLPSKPASSADPNLTASSTDRSKILPSSPSLLAERSHAPSTSADRSNILPLTHSLDVNANQSAGSMLSAYAGSSLKAPLQSTSAETSLTSTWELCKSLYDVDNSEQTCSNTTLTEMNFPDVMNSMDCAPTYSALMPQKSQSLGLRRSPRKHLSSPASFTGNSTSQPYYQTSQECTSTQKPREEFSATEDLNQYQEAPIQQIQRSPFPSPSPMNSPHQPHIQSSTFSSQHSPSPMNSPHQPHIQSSTFSSQHSPSPMNSPHQPHIQSSTFSSQHSMSPMNSPHQPHIQSSPFSSQHCLSPMNSPLQHVMQSHDSDQSDDNKMVKLLQTSDIQVRRGSLRKANTNASKGAPQKTSFKLASSLLPLLFSVDELANSCGQGLKKKANDVRTPLDPVKIGVLKDYVAAWCTKHNRCMQDG</sequence>
<feature type="compositionally biased region" description="Low complexity" evidence="1">
    <location>
        <begin position="475"/>
        <end position="485"/>
    </location>
</feature>
<feature type="chain" id="PRO_5026775043" evidence="2">
    <location>
        <begin position="20"/>
        <end position="624"/>
    </location>
</feature>
<feature type="compositionally biased region" description="Basic and acidic residues" evidence="1">
    <location>
        <begin position="194"/>
        <end position="207"/>
    </location>
</feature>
<accession>A0A6J8A6X4</accession>
<name>A0A6J8A6X4_MYTCO</name>
<protein>
    <submittedName>
        <fullName evidence="3">Uncharacterized protein</fullName>
    </submittedName>
</protein>
<reference evidence="3 4" key="1">
    <citation type="submission" date="2020-06" db="EMBL/GenBank/DDBJ databases">
        <authorList>
            <person name="Li R."/>
            <person name="Bekaert M."/>
        </authorList>
    </citation>
    <scope>NUCLEOTIDE SEQUENCE [LARGE SCALE GENOMIC DNA]</scope>
    <source>
        <strain evidence="4">wild</strain>
    </source>
</reference>
<feature type="region of interest" description="Disordered" evidence="1">
    <location>
        <begin position="92"/>
        <end position="173"/>
    </location>
</feature>
<organism evidence="3 4">
    <name type="scientific">Mytilus coruscus</name>
    <name type="common">Sea mussel</name>
    <dbReference type="NCBI Taxonomy" id="42192"/>
    <lineage>
        <taxon>Eukaryota</taxon>
        <taxon>Metazoa</taxon>
        <taxon>Spiralia</taxon>
        <taxon>Lophotrochozoa</taxon>
        <taxon>Mollusca</taxon>
        <taxon>Bivalvia</taxon>
        <taxon>Autobranchia</taxon>
        <taxon>Pteriomorphia</taxon>
        <taxon>Mytilida</taxon>
        <taxon>Mytiloidea</taxon>
        <taxon>Mytilidae</taxon>
        <taxon>Mytilinae</taxon>
        <taxon>Mytilus</taxon>
    </lineage>
</organism>
<proteinExistence type="predicted"/>
<feature type="compositionally biased region" description="Polar residues" evidence="1">
    <location>
        <begin position="215"/>
        <end position="235"/>
    </location>
</feature>
<evidence type="ECO:0000256" key="1">
    <source>
        <dbReference type="SAM" id="MobiDB-lite"/>
    </source>
</evidence>
<evidence type="ECO:0000256" key="2">
    <source>
        <dbReference type="SAM" id="SignalP"/>
    </source>
</evidence>
<feature type="compositionally biased region" description="Basic and acidic residues" evidence="1">
    <location>
        <begin position="146"/>
        <end position="169"/>
    </location>
</feature>
<keyword evidence="2" id="KW-0732">Signal</keyword>
<feature type="compositionally biased region" description="Polar residues" evidence="1">
    <location>
        <begin position="486"/>
        <end position="517"/>
    </location>
</feature>
<gene>
    <name evidence="3" type="ORF">MCOR_4749</name>
</gene>
<evidence type="ECO:0000313" key="3">
    <source>
        <dbReference type="EMBL" id="CAC5363252.1"/>
    </source>
</evidence>
<feature type="region of interest" description="Disordered" evidence="1">
    <location>
        <begin position="347"/>
        <end position="395"/>
    </location>
</feature>
<feature type="region of interest" description="Disordered" evidence="1">
    <location>
        <begin position="194"/>
        <end position="235"/>
    </location>
</feature>
<feature type="region of interest" description="Disordered" evidence="1">
    <location>
        <begin position="411"/>
        <end position="526"/>
    </location>
</feature>
<dbReference type="OrthoDB" id="6161538at2759"/>
<dbReference type="EMBL" id="CACVKT020000809">
    <property type="protein sequence ID" value="CAC5363252.1"/>
    <property type="molecule type" value="Genomic_DNA"/>
</dbReference>
<feature type="signal peptide" evidence="2">
    <location>
        <begin position="1"/>
        <end position="19"/>
    </location>
</feature>